<gene>
    <name evidence="3" type="ORF">MKZ38_001346</name>
</gene>
<dbReference type="Proteomes" id="UP001201980">
    <property type="component" value="Unassembled WGS sequence"/>
</dbReference>
<feature type="compositionally biased region" description="Polar residues" evidence="2">
    <location>
        <begin position="225"/>
        <end position="235"/>
    </location>
</feature>
<keyword evidence="4" id="KW-1185">Reference proteome</keyword>
<feature type="region of interest" description="Disordered" evidence="2">
    <location>
        <begin position="247"/>
        <end position="321"/>
    </location>
</feature>
<feature type="compositionally biased region" description="Polar residues" evidence="2">
    <location>
        <begin position="285"/>
        <end position="296"/>
    </location>
</feature>
<evidence type="ECO:0000313" key="3">
    <source>
        <dbReference type="EMBL" id="KAJ2901808.1"/>
    </source>
</evidence>
<evidence type="ECO:0000256" key="2">
    <source>
        <dbReference type="SAM" id="MobiDB-lite"/>
    </source>
</evidence>
<evidence type="ECO:0000256" key="1">
    <source>
        <dbReference type="SAM" id="Coils"/>
    </source>
</evidence>
<feature type="compositionally biased region" description="Polar residues" evidence="2">
    <location>
        <begin position="45"/>
        <end position="59"/>
    </location>
</feature>
<keyword evidence="1" id="KW-0175">Coiled coil</keyword>
<feature type="compositionally biased region" description="Low complexity" evidence="2">
    <location>
        <begin position="131"/>
        <end position="145"/>
    </location>
</feature>
<dbReference type="EMBL" id="JAKWBI020000136">
    <property type="protein sequence ID" value="KAJ2901808.1"/>
    <property type="molecule type" value="Genomic_DNA"/>
</dbReference>
<organism evidence="3 4">
    <name type="scientific">Zalerion maritima</name>
    <dbReference type="NCBI Taxonomy" id="339359"/>
    <lineage>
        <taxon>Eukaryota</taxon>
        <taxon>Fungi</taxon>
        <taxon>Dikarya</taxon>
        <taxon>Ascomycota</taxon>
        <taxon>Pezizomycotina</taxon>
        <taxon>Sordariomycetes</taxon>
        <taxon>Lulworthiomycetidae</taxon>
        <taxon>Lulworthiales</taxon>
        <taxon>Lulworthiaceae</taxon>
        <taxon>Zalerion</taxon>
    </lineage>
</organism>
<dbReference type="AlphaFoldDB" id="A0AAD5RQF2"/>
<feature type="compositionally biased region" description="Polar residues" evidence="2">
    <location>
        <begin position="193"/>
        <end position="203"/>
    </location>
</feature>
<proteinExistence type="predicted"/>
<reference evidence="3" key="1">
    <citation type="submission" date="2022-07" db="EMBL/GenBank/DDBJ databases">
        <title>Draft genome sequence of Zalerion maritima ATCC 34329, a (micro)plastics degrading marine fungus.</title>
        <authorList>
            <person name="Paco A."/>
            <person name="Goncalves M.F.M."/>
            <person name="Rocha-Santos T.A.P."/>
            <person name="Alves A."/>
        </authorList>
    </citation>
    <scope>NUCLEOTIDE SEQUENCE</scope>
    <source>
        <strain evidence="3">ATCC 34329</strain>
    </source>
</reference>
<sequence length="1002" mass="112121">MLTKAKEIYGKVKSKLIPNAKEAQQPQEPPRSPQQVTYNLGRGPLQTTPQDDSVQNTSAARRIRKEFDQDTSPEEPRQPSGTTFTASRPRISEGRHHHTTPFAQSDLKQTWSEEAARKTKSIEVDGTTSSTHANPNPEATAAEPPHLTPRRNDRTLVPTQPTDSFSKIDSQVDPSHNKGQKNPDVQDPVPGTTGLTETNSGTGSQSQIPRSQSQIPRSQSPIPRHQQTQDTPYIPNCVQTQDIVCSASPKKRDSTRGLVVADTDISSPSDQYRDAEHPGIFFETSDGQLSSQTNVPSDHHVQQRREGSPEGDNFGEMERGPHLERDFHDSRVSSLAAVQGAQVAMLVSGRHTPSQGGFSHAPRQVSYHDRSQSSPGRDNGTSKSSRTSFRDENTGYRGGKTTKPEKERSMIEYEAIKDFCSYFSRVVGNLPRRDSFEYLLREVPGLYEDLRKGHAALNEAENSNVRAEMKDLRNDFSRELIKERNMLAEKFDANSSITQSLADEIAKTQQDLSESLGNKMAKTQRDLSESLGNKMAKTQQDLSESLGNKMAKTQRDLSESLGNKMAKSHQDLSESLENKMAKTQRDLSESLGNKMAKTQQDLSGSLGNKMAKTQQDLSAIMNSLRQSQETYHRDNIELRSALESANNRAALLTKEAQDKAAHIGTLKGENDQLRQSKESCMKTQRHKHEELVKWLGIESERKIREKESELETLRESTESKVKTTTKNLKANNQRLEERLARFHSDSYVARPDIELAMTFRQLSQKIVTLGSSVTGVQLVNINSSWDPTGYMTQNQSHINRAWVRFFNHVAWSRVYRGFFQYHHALGCFGPQGHGYEYLRQTHDLLAGSQHNNLDSDREVINFWAFLFSKIYKEVQANMATEPVQMFNQAVEKVAKELCEFMQSSSGRPVTGAQQTDAWDVASGCGRFALELASQRAHWQLVICVDGGVLSDSTSFREENNSTSRPCRADLITMPCLKRTGDGRLDTTSSRVVVPGKFVGYSG</sequence>
<feature type="compositionally biased region" description="Basic and acidic residues" evidence="2">
    <location>
        <begin position="297"/>
        <end position="308"/>
    </location>
</feature>
<feature type="region of interest" description="Disordered" evidence="2">
    <location>
        <begin position="1"/>
        <end position="235"/>
    </location>
</feature>
<name>A0AAD5RQF2_9PEZI</name>
<feature type="compositionally biased region" description="Low complexity" evidence="2">
    <location>
        <begin position="204"/>
        <end position="224"/>
    </location>
</feature>
<feature type="compositionally biased region" description="Polar residues" evidence="2">
    <location>
        <begin position="157"/>
        <end position="174"/>
    </location>
</feature>
<accession>A0AAD5RQF2</accession>
<evidence type="ECO:0000313" key="4">
    <source>
        <dbReference type="Proteomes" id="UP001201980"/>
    </source>
</evidence>
<feature type="compositionally biased region" description="Basic and acidic residues" evidence="2">
    <location>
        <begin position="1"/>
        <end position="10"/>
    </location>
</feature>
<feature type="compositionally biased region" description="Polar residues" evidence="2">
    <location>
        <begin position="372"/>
        <end position="387"/>
    </location>
</feature>
<comment type="caution">
    <text evidence="3">The sequence shown here is derived from an EMBL/GenBank/DDBJ whole genome shotgun (WGS) entry which is preliminary data.</text>
</comment>
<feature type="compositionally biased region" description="Polar residues" evidence="2">
    <location>
        <begin position="536"/>
        <end position="546"/>
    </location>
</feature>
<feature type="compositionally biased region" description="Basic and acidic residues" evidence="2">
    <location>
        <begin position="114"/>
        <end position="123"/>
    </location>
</feature>
<feature type="region of interest" description="Disordered" evidence="2">
    <location>
        <begin position="515"/>
        <end position="574"/>
    </location>
</feature>
<feature type="compositionally biased region" description="Polar residues" evidence="2">
    <location>
        <begin position="101"/>
        <end position="112"/>
    </location>
</feature>
<protein>
    <submittedName>
        <fullName evidence="3">Uncharacterized protein</fullName>
    </submittedName>
</protein>
<feature type="region of interest" description="Disordered" evidence="2">
    <location>
        <begin position="350"/>
        <end position="405"/>
    </location>
</feature>
<feature type="coiled-coil region" evidence="1">
    <location>
        <begin position="696"/>
        <end position="745"/>
    </location>
</feature>